<proteinExistence type="predicted"/>
<evidence type="ECO:0000313" key="1">
    <source>
        <dbReference type="EMBL" id="EKB18940.1"/>
    </source>
</evidence>
<name>K1IIP3_AERVE</name>
<dbReference type="Proteomes" id="UP000006087">
    <property type="component" value="Unassembled WGS sequence"/>
</dbReference>
<dbReference type="EMBL" id="AGWU01000020">
    <property type="protein sequence ID" value="EKB18940.1"/>
    <property type="molecule type" value="Genomic_DNA"/>
</dbReference>
<dbReference type="HOGENOM" id="CLU_1486067_0_0_6"/>
<sequence>MSAHYEKGSESKITIVLSCPGKKEKELNKPASGVTGEHLEYLLSKLREKYSHTDFQRGKITIANAWGKIEFKGKKGTGRSEPTLLEVLDQDNLNRLSNNIENTTDYIICCGKNAKASLLVLKYANKIDCNCKVIYIPHLSTRGLCRSIFEDIGGTAIKPQSSNGITKRLDVVADNINKDMK</sequence>
<evidence type="ECO:0008006" key="3">
    <source>
        <dbReference type="Google" id="ProtNLM"/>
    </source>
</evidence>
<dbReference type="AlphaFoldDB" id="K1IIP3"/>
<protein>
    <recommendedName>
        <fullName evidence="3">Uracil-DNA glycosylase-like domain-containing protein</fullName>
    </recommendedName>
</protein>
<reference evidence="1 2" key="1">
    <citation type="submission" date="2012-06" db="EMBL/GenBank/DDBJ databases">
        <title>The Genome Sequence of Aeromonas veronii AMC34.</title>
        <authorList>
            <consortium name="The Broad Institute Genome Sequencing Platform"/>
            <person name="Earl A."/>
            <person name="Ward D."/>
            <person name="Feldgarden M."/>
            <person name="Gevers D."/>
            <person name="Graf J."/>
            <person name="Tomasi A."/>
            <person name="Horneman A."/>
            <person name="Walker B."/>
            <person name="Young S.K."/>
            <person name="Zeng Q."/>
            <person name="Gargeya S."/>
            <person name="Fitzgerald M."/>
            <person name="Haas B."/>
            <person name="Abouelleil A."/>
            <person name="Alvarado L."/>
            <person name="Arachchi H.M."/>
            <person name="Berlin A.M."/>
            <person name="Chapman S.B."/>
            <person name="Goldberg J."/>
            <person name="Griggs A."/>
            <person name="Gujja S."/>
            <person name="Hansen M."/>
            <person name="Howarth C."/>
            <person name="Imamovic A."/>
            <person name="Larimer J."/>
            <person name="McCowan C."/>
            <person name="Montmayeur A."/>
            <person name="Murphy C."/>
            <person name="Neiman D."/>
            <person name="Pearson M."/>
            <person name="Priest M."/>
            <person name="Roberts A."/>
            <person name="Saif S."/>
            <person name="Shea T."/>
            <person name="Sisk P."/>
            <person name="Sykes S."/>
            <person name="Wortman J."/>
            <person name="Nusbaum C."/>
            <person name="Birren B."/>
        </authorList>
    </citation>
    <scope>NUCLEOTIDE SEQUENCE [LARGE SCALE GENOMIC DNA]</scope>
    <source>
        <strain evidence="1 2">AMC34</strain>
    </source>
</reference>
<accession>K1IIP3</accession>
<dbReference type="RefSeq" id="WP_005345259.1">
    <property type="nucleotide sequence ID" value="NZ_JH823256.1"/>
</dbReference>
<evidence type="ECO:0000313" key="2">
    <source>
        <dbReference type="Proteomes" id="UP000006087"/>
    </source>
</evidence>
<gene>
    <name evidence="1" type="ORF">HMPREF1168_02714</name>
</gene>
<organism evidence="1 2">
    <name type="scientific">Aeromonas veronii AMC34</name>
    <dbReference type="NCBI Taxonomy" id="1073383"/>
    <lineage>
        <taxon>Bacteria</taxon>
        <taxon>Pseudomonadati</taxon>
        <taxon>Pseudomonadota</taxon>
        <taxon>Gammaproteobacteria</taxon>
        <taxon>Aeromonadales</taxon>
        <taxon>Aeromonadaceae</taxon>
        <taxon>Aeromonas</taxon>
    </lineage>
</organism>
<comment type="caution">
    <text evidence="1">The sequence shown here is derived from an EMBL/GenBank/DDBJ whole genome shotgun (WGS) entry which is preliminary data.</text>
</comment>